<dbReference type="GO" id="GO:0006284">
    <property type="term" value="P:base-excision repair"/>
    <property type="evidence" value="ECO:0007669"/>
    <property type="project" value="InterPro"/>
</dbReference>
<evidence type="ECO:0000256" key="1">
    <source>
        <dbReference type="ARBA" id="ARBA00009232"/>
    </source>
</evidence>
<dbReference type="EC" id="3.2.2.-" evidence="5"/>
<comment type="caution">
    <text evidence="7">The sequence shown here is derived from an EMBL/GenBank/DDBJ whole genome shotgun (WGS) entry which is preliminary data.</text>
</comment>
<keyword evidence="2 5" id="KW-0227">DNA damage</keyword>
<keyword evidence="4 5" id="KW-0234">DNA repair</keyword>
<dbReference type="CDD" id="cd00540">
    <property type="entry name" value="AAG"/>
    <property type="match status" value="1"/>
</dbReference>
<dbReference type="EMBL" id="QMQX01000191">
    <property type="protein sequence ID" value="RLE49872.1"/>
    <property type="molecule type" value="Genomic_DNA"/>
</dbReference>
<keyword evidence="3 5" id="KW-0378">Hydrolase</keyword>
<protein>
    <recommendedName>
        <fullName evidence="5">Putative 3-methyladenine DNA glycosylase</fullName>
        <ecNumber evidence="5">3.2.2.-</ecNumber>
    </recommendedName>
</protein>
<organism evidence="7 8">
    <name type="scientific">Thermoproteota archaeon</name>
    <dbReference type="NCBI Taxonomy" id="2056631"/>
    <lineage>
        <taxon>Archaea</taxon>
        <taxon>Thermoproteota</taxon>
    </lineage>
</organism>
<dbReference type="GO" id="GO:0003905">
    <property type="term" value="F:alkylbase DNA N-glycosylase activity"/>
    <property type="evidence" value="ECO:0007669"/>
    <property type="project" value="InterPro"/>
</dbReference>
<evidence type="ECO:0000313" key="9">
    <source>
        <dbReference type="Proteomes" id="UP000278475"/>
    </source>
</evidence>
<comment type="similarity">
    <text evidence="1 5">Belongs to the DNA glycosylase MPG family.</text>
</comment>
<dbReference type="SUPFAM" id="SSF50486">
    <property type="entry name" value="FMT C-terminal domain-like"/>
    <property type="match status" value="1"/>
</dbReference>
<evidence type="ECO:0000313" key="7">
    <source>
        <dbReference type="EMBL" id="RLE49872.1"/>
    </source>
</evidence>
<dbReference type="PANTHER" id="PTHR10429">
    <property type="entry name" value="DNA-3-METHYLADENINE GLYCOSYLASE"/>
    <property type="match status" value="1"/>
</dbReference>
<dbReference type="GO" id="GO:0003677">
    <property type="term" value="F:DNA binding"/>
    <property type="evidence" value="ECO:0007669"/>
    <property type="project" value="InterPro"/>
</dbReference>
<dbReference type="PANTHER" id="PTHR10429:SF0">
    <property type="entry name" value="DNA-3-METHYLADENINE GLYCOSYLASE"/>
    <property type="match status" value="1"/>
</dbReference>
<dbReference type="Gene3D" id="3.10.300.10">
    <property type="entry name" value="Methylpurine-DNA glycosylase (MPG)"/>
    <property type="match status" value="1"/>
</dbReference>
<dbReference type="EMBL" id="QMQV01000078">
    <property type="protein sequence ID" value="RLE48404.1"/>
    <property type="molecule type" value="Genomic_DNA"/>
</dbReference>
<dbReference type="NCBIfam" id="TIGR00567">
    <property type="entry name" value="3mg"/>
    <property type="match status" value="1"/>
</dbReference>
<reference evidence="8 9" key="1">
    <citation type="submission" date="2018-06" db="EMBL/GenBank/DDBJ databases">
        <title>Extensive metabolic versatility and redundancy in microbially diverse, dynamic hydrothermal sediments.</title>
        <authorList>
            <person name="Dombrowski N."/>
            <person name="Teske A."/>
            <person name="Baker B.J."/>
        </authorList>
    </citation>
    <scope>NUCLEOTIDE SEQUENCE [LARGE SCALE GENOMIC DNA]</scope>
    <source>
        <strain evidence="7">B34_G17</strain>
        <strain evidence="6">B66_G16</strain>
    </source>
</reference>
<evidence type="ECO:0000256" key="3">
    <source>
        <dbReference type="ARBA" id="ARBA00022801"/>
    </source>
</evidence>
<evidence type="ECO:0000313" key="6">
    <source>
        <dbReference type="EMBL" id="RLE48404.1"/>
    </source>
</evidence>
<evidence type="ECO:0000256" key="4">
    <source>
        <dbReference type="ARBA" id="ARBA00023204"/>
    </source>
</evidence>
<sequence length="200" mass="21930">MKADMGMKLKAVLPQEFYLGDPAYVAKKLLGKVLCRVYQGKILAGVIVETEAYYGKIDPASRAYRSNGDLTKTLYGDVGKAIVYGVHGKWLFNVVAHLPGEGGGVLIRALEPIMGIGEMKKLRGVENVFELTNGPGKLSQALAINKSFHKIPVYLESSPITIRMGLEVNDIAESFRIGVTKDLPTPLRFYVRGSRFVSKP</sequence>
<dbReference type="InterPro" id="IPR003180">
    <property type="entry name" value="MPG"/>
</dbReference>
<dbReference type="InterPro" id="IPR011034">
    <property type="entry name" value="Formyl_transferase-like_C_sf"/>
</dbReference>
<gene>
    <name evidence="6" type="ORF">DRJ31_07355</name>
    <name evidence="7" type="ORF">DRJ33_07870</name>
</gene>
<dbReference type="HAMAP" id="MF_00527">
    <property type="entry name" value="3MGH"/>
    <property type="match status" value="1"/>
</dbReference>
<evidence type="ECO:0000313" key="8">
    <source>
        <dbReference type="Proteomes" id="UP000272051"/>
    </source>
</evidence>
<dbReference type="Proteomes" id="UP000272051">
    <property type="component" value="Unassembled WGS sequence"/>
</dbReference>
<dbReference type="InterPro" id="IPR036995">
    <property type="entry name" value="MPG_sf"/>
</dbReference>
<proteinExistence type="inferred from homology"/>
<dbReference type="Pfam" id="PF02245">
    <property type="entry name" value="Pur_DNA_glyco"/>
    <property type="match status" value="1"/>
</dbReference>
<dbReference type="Proteomes" id="UP000278475">
    <property type="component" value="Unassembled WGS sequence"/>
</dbReference>
<accession>A0A497ES60</accession>
<name>A0A497ES60_9CREN</name>
<evidence type="ECO:0000256" key="2">
    <source>
        <dbReference type="ARBA" id="ARBA00022763"/>
    </source>
</evidence>
<dbReference type="AlphaFoldDB" id="A0A497ES60"/>
<evidence type="ECO:0000256" key="5">
    <source>
        <dbReference type="HAMAP-Rule" id="MF_00527"/>
    </source>
</evidence>